<dbReference type="PANTHER" id="PTHR33695:SF1">
    <property type="entry name" value="LIPOPROTEIN SIGNAL PEPTIDASE"/>
    <property type="match status" value="1"/>
</dbReference>
<name>U3U2U7_9GAMM</name>
<evidence type="ECO:0000256" key="8">
    <source>
        <dbReference type="ARBA" id="ARBA00023136"/>
    </source>
</evidence>
<dbReference type="GO" id="GO:0006508">
    <property type="term" value="P:proteolysis"/>
    <property type="evidence" value="ECO:0007669"/>
    <property type="project" value="UniProtKB-KW"/>
</dbReference>
<protein>
    <recommendedName>
        <fullName evidence="9">Lipoprotein signal peptidase</fullName>
        <ecNumber evidence="9">3.4.23.36</ecNumber>
    </recommendedName>
    <alternativeName>
        <fullName evidence="9">Prolipoprotein signal peptidase</fullName>
    </alternativeName>
    <alternativeName>
        <fullName evidence="9">Signal peptidase II</fullName>
        <shortName evidence="9">SPase II</shortName>
    </alternativeName>
</protein>
<feature type="transmembrane region" description="Helical" evidence="9">
    <location>
        <begin position="133"/>
        <end position="154"/>
    </location>
</feature>
<organism evidence="12 13">
    <name type="scientific">Candidatus Pantoea carbekii</name>
    <dbReference type="NCBI Taxonomy" id="1235990"/>
    <lineage>
        <taxon>Bacteria</taxon>
        <taxon>Pseudomonadati</taxon>
        <taxon>Pseudomonadota</taxon>
        <taxon>Gammaproteobacteria</taxon>
        <taxon>Enterobacterales</taxon>
        <taxon>Erwiniaceae</taxon>
        <taxon>Pantoea</taxon>
    </lineage>
</organism>
<sequence>MKIKIVSFNELAWLWLAFLVTIIDIVTKYWINNNIVQNEIYPFAPFFNLFYVRNYGVIFSLLSDKNGAQRWFLAFLAIIIIVILVVLMYRTDSNYILSKIAYALIIGGALGNLFDRIYYGFIIDFIDFYIGQWHFATFNIADSSICIGTTFLIVENFFSSKRK</sequence>
<feature type="transmembrane region" description="Helical" evidence="9">
    <location>
        <begin position="68"/>
        <end position="89"/>
    </location>
</feature>
<dbReference type="GO" id="GO:0004190">
    <property type="term" value="F:aspartic-type endopeptidase activity"/>
    <property type="evidence" value="ECO:0007669"/>
    <property type="project" value="UniProtKB-UniRule"/>
</dbReference>
<keyword evidence="3 9" id="KW-0645">Protease</keyword>
<evidence type="ECO:0000256" key="7">
    <source>
        <dbReference type="ARBA" id="ARBA00022989"/>
    </source>
</evidence>
<dbReference type="PROSITE" id="PS00855">
    <property type="entry name" value="SPASE_II"/>
    <property type="match status" value="1"/>
</dbReference>
<dbReference type="HAMAP" id="MF_00161">
    <property type="entry name" value="LspA"/>
    <property type="match status" value="1"/>
</dbReference>
<proteinExistence type="inferred from homology"/>
<evidence type="ECO:0000313" key="13">
    <source>
        <dbReference type="Proteomes" id="UP000016900"/>
    </source>
</evidence>
<dbReference type="EC" id="3.4.23.36" evidence="9"/>
<evidence type="ECO:0000256" key="11">
    <source>
        <dbReference type="RuleBase" id="RU004181"/>
    </source>
</evidence>
<evidence type="ECO:0000256" key="9">
    <source>
        <dbReference type="HAMAP-Rule" id="MF_00161"/>
    </source>
</evidence>
<dbReference type="PANTHER" id="PTHR33695">
    <property type="entry name" value="LIPOPROTEIN SIGNAL PEPTIDASE"/>
    <property type="match status" value="1"/>
</dbReference>
<dbReference type="eggNOG" id="COG0597">
    <property type="taxonomic scope" value="Bacteria"/>
</dbReference>
<dbReference type="NCBIfam" id="TIGR00077">
    <property type="entry name" value="lspA"/>
    <property type="match status" value="1"/>
</dbReference>
<feature type="transmembrane region" description="Helical" evidence="9">
    <location>
        <begin position="12"/>
        <end position="31"/>
    </location>
</feature>
<dbReference type="PATRIC" id="fig|1235990.3.peg.497"/>
<keyword evidence="4 9" id="KW-0812">Transmembrane</keyword>
<keyword evidence="7 9" id="KW-1133">Transmembrane helix</keyword>
<dbReference type="EMBL" id="AP012554">
    <property type="protein sequence ID" value="BAO00471.1"/>
    <property type="molecule type" value="Genomic_DNA"/>
</dbReference>
<evidence type="ECO:0000256" key="10">
    <source>
        <dbReference type="RuleBase" id="RU000594"/>
    </source>
</evidence>
<evidence type="ECO:0000256" key="6">
    <source>
        <dbReference type="ARBA" id="ARBA00022801"/>
    </source>
</evidence>
<dbReference type="GO" id="GO:0005886">
    <property type="term" value="C:plasma membrane"/>
    <property type="evidence" value="ECO:0007669"/>
    <property type="project" value="UniProtKB-SubCell"/>
</dbReference>
<evidence type="ECO:0000313" key="12">
    <source>
        <dbReference type="EMBL" id="BAO00471.1"/>
    </source>
</evidence>
<gene>
    <name evidence="9" type="primary">lspA</name>
    <name evidence="12" type="ORF">HHS_05010</name>
</gene>
<reference evidence="12 13" key="1">
    <citation type="submission" date="2012-10" db="EMBL/GenBank/DDBJ databases">
        <title>Genome sequence of the symbiont of the pentatomidae stink bug Halyomorpha halys.</title>
        <authorList>
            <person name="Kobayashi H."/>
            <person name="Fujii-Muramatsu R."/>
            <person name="Takeishi K."/>
            <person name="Noda H."/>
        </authorList>
    </citation>
    <scope>NUCLEOTIDE SEQUENCE [LARGE SCALE GENOMIC DNA]</scope>
</reference>
<keyword evidence="5 9" id="KW-0064">Aspartyl protease</keyword>
<accession>U3U2U7</accession>
<keyword evidence="2 9" id="KW-1003">Cell membrane</keyword>
<dbReference type="Proteomes" id="UP000016900">
    <property type="component" value="Chromosome"/>
</dbReference>
<evidence type="ECO:0000256" key="1">
    <source>
        <dbReference type="ARBA" id="ARBA00006139"/>
    </source>
</evidence>
<dbReference type="Pfam" id="PF01252">
    <property type="entry name" value="Peptidase_A8"/>
    <property type="match status" value="1"/>
</dbReference>
<keyword evidence="8 9" id="KW-0472">Membrane</keyword>
<dbReference type="STRING" id="1235990.BMSBPS_0126"/>
<comment type="function">
    <text evidence="9 10">This protein specifically catalyzes the removal of signal peptides from prolipoproteins.</text>
</comment>
<dbReference type="OrthoDB" id="9810259at2"/>
<feature type="active site" evidence="9">
    <location>
        <position position="124"/>
    </location>
</feature>
<comment type="pathway">
    <text evidence="9">Protein modification; lipoprotein biosynthesis (signal peptide cleavage).</text>
</comment>
<evidence type="ECO:0000256" key="5">
    <source>
        <dbReference type="ARBA" id="ARBA00022750"/>
    </source>
</evidence>
<comment type="subcellular location">
    <subcellularLocation>
        <location evidence="9">Cell membrane</location>
        <topology evidence="9">Multi-pass membrane protein</topology>
    </subcellularLocation>
</comment>
<keyword evidence="13" id="KW-1185">Reference proteome</keyword>
<evidence type="ECO:0000256" key="3">
    <source>
        <dbReference type="ARBA" id="ARBA00022670"/>
    </source>
</evidence>
<comment type="similarity">
    <text evidence="1 9 11">Belongs to the peptidase A8 family.</text>
</comment>
<evidence type="ECO:0000256" key="2">
    <source>
        <dbReference type="ARBA" id="ARBA00022475"/>
    </source>
</evidence>
<comment type="catalytic activity">
    <reaction evidence="9 10">
        <text>Release of signal peptides from bacterial membrane prolipoproteins. Hydrolyzes -Xaa-Yaa-Zaa-|-(S,diacylglyceryl)Cys-, in which Xaa is hydrophobic (preferably Leu), and Yaa (Ala or Ser) and Zaa (Gly or Ala) have small, neutral side chains.</text>
        <dbReference type="EC" id="3.4.23.36"/>
    </reaction>
</comment>
<dbReference type="MEROPS" id="A08.001"/>
<feature type="transmembrane region" description="Helical" evidence="9">
    <location>
        <begin position="101"/>
        <end position="121"/>
    </location>
</feature>
<dbReference type="PRINTS" id="PR00781">
    <property type="entry name" value="LIPOSIGPTASE"/>
</dbReference>
<feature type="transmembrane region" description="Helical" evidence="9">
    <location>
        <begin position="43"/>
        <end position="62"/>
    </location>
</feature>
<feature type="active site" evidence="9">
    <location>
        <position position="142"/>
    </location>
</feature>
<evidence type="ECO:0000256" key="4">
    <source>
        <dbReference type="ARBA" id="ARBA00022692"/>
    </source>
</evidence>
<dbReference type="KEGG" id="hhs:HHS_05010"/>
<dbReference type="InterPro" id="IPR001872">
    <property type="entry name" value="Peptidase_A8"/>
</dbReference>
<keyword evidence="6 9" id="KW-0378">Hydrolase</keyword>
<dbReference type="AlphaFoldDB" id="U3U2U7"/>
<dbReference type="UniPathway" id="UPA00665"/>